<evidence type="ECO:0000313" key="1">
    <source>
        <dbReference type="EMBL" id="KAL0936646.1"/>
    </source>
</evidence>
<organism evidence="1 2">
    <name type="scientific">Colletotrichum truncatum</name>
    <name type="common">Anthracnose fungus</name>
    <name type="synonym">Colletotrichum capsici</name>
    <dbReference type="NCBI Taxonomy" id="5467"/>
    <lineage>
        <taxon>Eukaryota</taxon>
        <taxon>Fungi</taxon>
        <taxon>Dikarya</taxon>
        <taxon>Ascomycota</taxon>
        <taxon>Pezizomycotina</taxon>
        <taxon>Sordariomycetes</taxon>
        <taxon>Hypocreomycetidae</taxon>
        <taxon>Glomerellales</taxon>
        <taxon>Glomerellaceae</taxon>
        <taxon>Colletotrichum</taxon>
        <taxon>Colletotrichum truncatum species complex</taxon>
    </lineage>
</organism>
<accession>A0ACC3YXG0</accession>
<gene>
    <name evidence="1" type="ORF">CTRU02_208861</name>
</gene>
<name>A0ACC3YXG0_COLTU</name>
<protein>
    <submittedName>
        <fullName evidence="1">Uncharacterized protein</fullName>
    </submittedName>
</protein>
<evidence type="ECO:0000313" key="2">
    <source>
        <dbReference type="Proteomes" id="UP000805649"/>
    </source>
</evidence>
<sequence length="328" mass="35344">MDDDNHNTTSDYKGKGKDDAPSPLTPDQDDGTEVQFQRLQEDHSASSNRSLAARIATSAANLSKSALTSRPDDFPGMTVEKAQSGSSSAADLPKGQTATYHNENGTGSGATQAFSRRQHLSTAEYQYTDFKDVQSDIDASSLAQQLEAAQLEAELTIPVVSHQLSVTSAVSSQEARDGHQVTDLLNIPGVPGDEDSDNGLQLDLSPQAEASLKKALFGASGERTTSNWTTLLDFEPDFLQQDNPAGIQQHLGDVDPQHARSLWVDGWSEVLTSYTDDVWGDLDSLAREAQRELANAQGHAQGNQGLRVGDMKALQRLRQILAHVRGSC</sequence>
<comment type="caution">
    <text evidence="1">The sequence shown here is derived from an EMBL/GenBank/DDBJ whole genome shotgun (WGS) entry which is preliminary data.</text>
</comment>
<reference evidence="1 2" key="1">
    <citation type="journal article" date="2020" name="Phytopathology">
        <title>Genome Sequence Resources of Colletotrichum truncatum, C. plurivorum, C. musicola, and C. sojae: Four Species Pathogenic to Soybean (Glycine max).</title>
        <authorList>
            <person name="Rogerio F."/>
            <person name="Boufleur T.R."/>
            <person name="Ciampi-Guillardi M."/>
            <person name="Sukno S.A."/>
            <person name="Thon M.R."/>
            <person name="Massola Junior N.S."/>
            <person name="Baroncelli R."/>
        </authorList>
    </citation>
    <scope>NUCLEOTIDE SEQUENCE [LARGE SCALE GENOMIC DNA]</scope>
    <source>
        <strain evidence="1 2">CMES1059</strain>
    </source>
</reference>
<keyword evidence="2" id="KW-1185">Reference proteome</keyword>
<proteinExistence type="predicted"/>
<dbReference type="EMBL" id="VUJX02000005">
    <property type="protein sequence ID" value="KAL0936646.1"/>
    <property type="molecule type" value="Genomic_DNA"/>
</dbReference>
<dbReference type="Proteomes" id="UP000805649">
    <property type="component" value="Unassembled WGS sequence"/>
</dbReference>